<accession>A0A6G1PBI0</accession>
<evidence type="ECO:0000256" key="1">
    <source>
        <dbReference type="ARBA" id="ARBA00004613"/>
    </source>
</evidence>
<dbReference type="PANTHER" id="PTHR11967">
    <property type="entry name" value="ALPHA-1-ACID GLYCOPROTEIN"/>
    <property type="match status" value="1"/>
</dbReference>
<sequence length="176" mass="19232">MFLSNAWLKITTANENGGLNAVYFYKMGGLCFKLSANFTVESNTISAVQPYAMSATLLKTGCPDCLVFFGKHTIGGSTYTTLQLMSRRSMVTNAELDEFKKQAECLNLYSPAFLEPEKGLCSDDLTQEIGTTDVTNVMNGMASEAFEKFNTIINSENGVQTLIKIISSGIDTLKNN</sequence>
<keyword evidence="4" id="KW-0325">Glycoprotein</keyword>
<gene>
    <name evidence="5" type="ORF">EXN66_Car003264</name>
</gene>
<evidence type="ECO:0008006" key="7">
    <source>
        <dbReference type="Google" id="ProtNLM"/>
    </source>
</evidence>
<evidence type="ECO:0000256" key="4">
    <source>
        <dbReference type="ARBA" id="ARBA00023180"/>
    </source>
</evidence>
<dbReference type="AlphaFoldDB" id="A0A6G1PBI0"/>
<reference evidence="6" key="2">
    <citation type="submission" date="2019-02" db="EMBL/GenBank/DDBJ databases">
        <title>Opniocepnalus argus Var Kimnra genome.</title>
        <authorList>
            <person name="Zhou C."/>
            <person name="Xiao S."/>
        </authorList>
    </citation>
    <scope>NUCLEOTIDE SEQUENCE [LARGE SCALE GENOMIC DNA]</scope>
</reference>
<dbReference type="Gene3D" id="2.40.128.20">
    <property type="match status" value="1"/>
</dbReference>
<organism evidence="5 6">
    <name type="scientific">Channa argus</name>
    <name type="common">Northern snakehead</name>
    <name type="synonym">Ophicephalus argus</name>
    <dbReference type="NCBI Taxonomy" id="215402"/>
    <lineage>
        <taxon>Eukaryota</taxon>
        <taxon>Metazoa</taxon>
        <taxon>Chordata</taxon>
        <taxon>Craniata</taxon>
        <taxon>Vertebrata</taxon>
        <taxon>Euteleostomi</taxon>
        <taxon>Actinopterygii</taxon>
        <taxon>Neopterygii</taxon>
        <taxon>Teleostei</taxon>
        <taxon>Neoteleostei</taxon>
        <taxon>Acanthomorphata</taxon>
        <taxon>Anabantaria</taxon>
        <taxon>Anabantiformes</taxon>
        <taxon>Channoidei</taxon>
        <taxon>Channidae</taxon>
        <taxon>Channa</taxon>
    </lineage>
</organism>
<dbReference type="Proteomes" id="UP000503349">
    <property type="component" value="Chromosome 3"/>
</dbReference>
<reference evidence="5 6" key="1">
    <citation type="submission" date="2019-02" db="EMBL/GenBank/DDBJ databases">
        <title>Opniocepnalus argus genome.</title>
        <authorList>
            <person name="Zhou C."/>
            <person name="Xiao S."/>
        </authorList>
    </citation>
    <scope>NUCLEOTIDE SEQUENCE [LARGE SCALE GENOMIC DNA]</scope>
    <source>
        <strain evidence="5">OARG1902GOOAL</strain>
        <tissue evidence="5">Muscle</tissue>
    </source>
</reference>
<evidence type="ECO:0000313" key="5">
    <source>
        <dbReference type="EMBL" id="KAF3687592.1"/>
    </source>
</evidence>
<dbReference type="InterPro" id="IPR012674">
    <property type="entry name" value="Calycin"/>
</dbReference>
<dbReference type="SUPFAM" id="SSF50814">
    <property type="entry name" value="Lipocalins"/>
    <property type="match status" value="1"/>
</dbReference>
<dbReference type="PANTHER" id="PTHR11967:SF2">
    <property type="entry name" value="ALPHA-1-ACID GLYCOPROTEIN 1"/>
    <property type="match status" value="1"/>
</dbReference>
<keyword evidence="6" id="KW-1185">Reference proteome</keyword>
<comment type="subcellular location">
    <subcellularLocation>
        <location evidence="1">Secreted</location>
    </subcellularLocation>
</comment>
<protein>
    <recommendedName>
        <fullName evidence="7">Apolipoprotein M</fullName>
    </recommendedName>
</protein>
<evidence type="ECO:0000256" key="2">
    <source>
        <dbReference type="ARBA" id="ARBA00022525"/>
    </source>
</evidence>
<evidence type="ECO:0000313" key="6">
    <source>
        <dbReference type="Proteomes" id="UP000503349"/>
    </source>
</evidence>
<keyword evidence="3" id="KW-0732">Signal</keyword>
<evidence type="ECO:0000256" key="3">
    <source>
        <dbReference type="ARBA" id="ARBA00022729"/>
    </source>
</evidence>
<name>A0A6G1PBI0_CHAAH</name>
<dbReference type="EMBL" id="CM015714">
    <property type="protein sequence ID" value="KAF3687592.1"/>
    <property type="molecule type" value="Genomic_DNA"/>
</dbReference>
<dbReference type="GO" id="GO:0005576">
    <property type="term" value="C:extracellular region"/>
    <property type="evidence" value="ECO:0007669"/>
    <property type="project" value="UniProtKB-SubCell"/>
</dbReference>
<keyword evidence="2" id="KW-0964">Secreted</keyword>
<proteinExistence type="predicted"/>